<feature type="transmembrane region" description="Helical" evidence="8">
    <location>
        <begin position="359"/>
        <end position="383"/>
    </location>
</feature>
<reference evidence="9" key="2">
    <citation type="submission" date="2020-09" db="EMBL/GenBank/DDBJ databases">
        <authorList>
            <person name="Sun Q."/>
            <person name="Zhou Y."/>
        </authorList>
    </citation>
    <scope>NUCLEOTIDE SEQUENCE</scope>
    <source>
        <strain evidence="9">CGMCC 1.15322</strain>
    </source>
</reference>
<keyword evidence="3" id="KW-1003">Cell membrane</keyword>
<protein>
    <submittedName>
        <fullName evidence="9">Acriflavin resistance protein</fullName>
    </submittedName>
</protein>
<dbReference type="Gene3D" id="3.30.70.1320">
    <property type="entry name" value="Multidrug efflux transporter AcrB pore domain like"/>
    <property type="match status" value="1"/>
</dbReference>
<feature type="transmembrane region" description="Helical" evidence="8">
    <location>
        <begin position="389"/>
        <end position="410"/>
    </location>
</feature>
<dbReference type="Pfam" id="PF00873">
    <property type="entry name" value="ACR_tran"/>
    <property type="match status" value="1"/>
</dbReference>
<keyword evidence="4" id="KW-0997">Cell inner membrane</keyword>
<name>A0A916SGX8_9BURK</name>
<dbReference type="Gene3D" id="3.30.70.1430">
    <property type="entry name" value="Multidrug efflux transporter AcrB pore domain"/>
    <property type="match status" value="2"/>
</dbReference>
<dbReference type="FunFam" id="1.20.1640.10:FF:000001">
    <property type="entry name" value="Efflux pump membrane transporter"/>
    <property type="match status" value="1"/>
</dbReference>
<comment type="subcellular location">
    <subcellularLocation>
        <location evidence="1">Cell inner membrane</location>
        <topology evidence="1">Multi-pass membrane protein</topology>
    </subcellularLocation>
</comment>
<keyword evidence="10" id="KW-1185">Reference proteome</keyword>
<dbReference type="PANTHER" id="PTHR32063:SF28">
    <property type="entry name" value="BLR2861 PROTEIN"/>
    <property type="match status" value="1"/>
</dbReference>
<evidence type="ECO:0000256" key="7">
    <source>
        <dbReference type="ARBA" id="ARBA00023136"/>
    </source>
</evidence>
<keyword evidence="6 8" id="KW-1133">Transmembrane helix</keyword>
<evidence type="ECO:0000313" key="10">
    <source>
        <dbReference type="Proteomes" id="UP000620596"/>
    </source>
</evidence>
<dbReference type="PANTHER" id="PTHR32063">
    <property type="match status" value="1"/>
</dbReference>
<dbReference type="Gene3D" id="3.30.2090.10">
    <property type="entry name" value="Multidrug efflux transporter AcrB TolC docking domain, DN and DC subdomains"/>
    <property type="match status" value="2"/>
</dbReference>
<evidence type="ECO:0000256" key="3">
    <source>
        <dbReference type="ARBA" id="ARBA00022475"/>
    </source>
</evidence>
<feature type="transmembrane region" description="Helical" evidence="8">
    <location>
        <begin position="999"/>
        <end position="1025"/>
    </location>
</feature>
<feature type="transmembrane region" description="Helical" evidence="8">
    <location>
        <begin position="869"/>
        <end position="889"/>
    </location>
</feature>
<evidence type="ECO:0000256" key="2">
    <source>
        <dbReference type="ARBA" id="ARBA00022448"/>
    </source>
</evidence>
<accession>A0A916SGX8</accession>
<evidence type="ECO:0000256" key="1">
    <source>
        <dbReference type="ARBA" id="ARBA00004429"/>
    </source>
</evidence>
<keyword evidence="7 8" id="KW-0472">Membrane</keyword>
<evidence type="ECO:0000256" key="5">
    <source>
        <dbReference type="ARBA" id="ARBA00022692"/>
    </source>
</evidence>
<keyword evidence="5 8" id="KW-0812">Transmembrane</keyword>
<dbReference type="EMBL" id="BMIG01000006">
    <property type="protein sequence ID" value="GGB00016.1"/>
    <property type="molecule type" value="Genomic_DNA"/>
</dbReference>
<feature type="transmembrane region" description="Helical" evidence="8">
    <location>
        <begin position="547"/>
        <end position="567"/>
    </location>
</feature>
<reference evidence="9" key="1">
    <citation type="journal article" date="2014" name="Int. J. Syst. Evol. Microbiol.">
        <title>Complete genome sequence of Corynebacterium casei LMG S-19264T (=DSM 44701T), isolated from a smear-ripened cheese.</title>
        <authorList>
            <consortium name="US DOE Joint Genome Institute (JGI-PGF)"/>
            <person name="Walter F."/>
            <person name="Albersmeier A."/>
            <person name="Kalinowski J."/>
            <person name="Ruckert C."/>
        </authorList>
    </citation>
    <scope>NUCLEOTIDE SEQUENCE</scope>
    <source>
        <strain evidence="9">CGMCC 1.15322</strain>
    </source>
</reference>
<evidence type="ECO:0000256" key="6">
    <source>
        <dbReference type="ARBA" id="ARBA00022989"/>
    </source>
</evidence>
<dbReference type="InterPro" id="IPR027463">
    <property type="entry name" value="AcrB_DN_DC_subdom"/>
</dbReference>
<feature type="transmembrane region" description="Helical" evidence="8">
    <location>
        <begin position="971"/>
        <end position="993"/>
    </location>
</feature>
<proteinExistence type="predicted"/>
<dbReference type="Gene3D" id="3.30.70.1440">
    <property type="entry name" value="Multidrug efflux transporter AcrB pore domain"/>
    <property type="match status" value="1"/>
</dbReference>
<organism evidence="9 10">
    <name type="scientific">Polaromonas eurypsychrophila</name>
    <dbReference type="NCBI Taxonomy" id="1614635"/>
    <lineage>
        <taxon>Bacteria</taxon>
        <taxon>Pseudomonadati</taxon>
        <taxon>Pseudomonadota</taxon>
        <taxon>Betaproteobacteria</taxon>
        <taxon>Burkholderiales</taxon>
        <taxon>Comamonadaceae</taxon>
        <taxon>Polaromonas</taxon>
    </lineage>
</organism>
<dbReference type="AlphaFoldDB" id="A0A916SGX8"/>
<evidence type="ECO:0000256" key="8">
    <source>
        <dbReference type="SAM" id="Phobius"/>
    </source>
</evidence>
<sequence length="1054" mass="115127">MQLAEISIRRPVFATVLSLLILLVGAVSFDRLTVREYPKIDEPVVTVTVRYPGASAEVIESQISKPLEDSIAGIDAVDVITSISRAEQSQISVRFRLEKDPDAAAAEVRDRTSRVRNRLPQAIDEPVIAKVEADAFPVIFLTFSSDKLSRLEINDLVNRIAKPRLQTVTGVADVRIFGERKYAMRVWLDAQKLAGYRLTSQDVEDAIRRSNLELPGGRIESQQREFSVTSQTNLVRPAQFADITIKSVNGFPVKIRDVARVEEGAADERSAVRLNGRDAISAGVIRQATANPLDLSTGVREMIPKLKQDLPEGIVIDIANDNSVFIDRSIKNVYATIIESIVLVALVIFVFLRTFRASIIPLVTIPVSLVGTFALMALAGFSINTLTLLALVLAIGLVVDDAIVMLENIFRHIEEGLDPFSAAIKGAREIGFAVITMTATLVAVYAPLAFTPGRTGRLFIEFALALAGAVVVSGVVALTLTPMMCSVLLRHNPKPNRFDRGMEKILTSFSDGYGRLLRWIVTTGYRPAPGERGVGAALRRFFLQARWIVIGAMLLSALGIALVYPSMRSELSPIEDRGVISSNITAPDGATLEYTNRYARELEKLGQQYPEFDRIFANVGNPSVSQGNVTYRTVDWEERKRSTIDIARELGPKMAALPGVTAFPITPPSLGQGFRDRPVNFVIQTSDSYQNLNQVVRQMLEEIAKQPGILQPDVDLRLNKPELRIDIDRTRAADLGVPVDVVARAVETMLGGRNVTRYKREAEQYDVIVQIQSSGRSTPEAIDSIYVRGRNDTVIPLSALVKVSETVSPRELNHFGQRRSVTISANLSPDYSLGEALVYMNQAAARVLKPGYTTDLNGTSREFRNSQGALAIVFVLSLVFIFLVLAAQFESFVDPLVIMLAVPLSMIGALLALKWSGGSLNVYSQIGLITLVGLITKHGILIVEFTNQLREHGMDMVDALVKASSQRLRPIMMTTGAMVLGALPLALASGAGAESRQQIGWVIVGGMSLGTMLTVFVVPVMYSLFARSKVPGAKTAVAVETPPAHPHDPELIGK</sequence>
<dbReference type="InterPro" id="IPR001036">
    <property type="entry name" value="Acrflvin-R"/>
</dbReference>
<dbReference type="PRINTS" id="PR00702">
    <property type="entry name" value="ACRIFLAVINRP"/>
</dbReference>
<comment type="caution">
    <text evidence="9">The sequence shown here is derived from an EMBL/GenBank/DDBJ whole genome shotgun (WGS) entry which is preliminary data.</text>
</comment>
<evidence type="ECO:0000256" key="4">
    <source>
        <dbReference type="ARBA" id="ARBA00022519"/>
    </source>
</evidence>
<gene>
    <name evidence="9" type="ORF">GCM10011496_21340</name>
</gene>
<dbReference type="SUPFAM" id="SSF82866">
    <property type="entry name" value="Multidrug efflux transporter AcrB transmembrane domain"/>
    <property type="match status" value="2"/>
</dbReference>
<dbReference type="GO" id="GO:0005886">
    <property type="term" value="C:plasma membrane"/>
    <property type="evidence" value="ECO:0007669"/>
    <property type="project" value="UniProtKB-SubCell"/>
</dbReference>
<dbReference type="GO" id="GO:0042910">
    <property type="term" value="F:xenobiotic transmembrane transporter activity"/>
    <property type="evidence" value="ECO:0007669"/>
    <property type="project" value="TreeGrafter"/>
</dbReference>
<feature type="transmembrane region" description="Helical" evidence="8">
    <location>
        <begin position="462"/>
        <end position="489"/>
    </location>
</feature>
<feature type="transmembrane region" description="Helical" evidence="8">
    <location>
        <begin position="896"/>
        <end position="916"/>
    </location>
</feature>
<dbReference type="Proteomes" id="UP000620596">
    <property type="component" value="Unassembled WGS sequence"/>
</dbReference>
<evidence type="ECO:0000313" key="9">
    <source>
        <dbReference type="EMBL" id="GGB00016.1"/>
    </source>
</evidence>
<feature type="transmembrane region" description="Helical" evidence="8">
    <location>
        <begin position="333"/>
        <end position="352"/>
    </location>
</feature>
<dbReference type="RefSeq" id="WP_188708480.1">
    <property type="nucleotide sequence ID" value="NZ_BMIG01000006.1"/>
</dbReference>
<dbReference type="SUPFAM" id="SSF82693">
    <property type="entry name" value="Multidrug efflux transporter AcrB pore domain, PN1, PN2, PC1 and PC2 subdomains"/>
    <property type="match status" value="3"/>
</dbReference>
<keyword evidence="2" id="KW-0813">Transport</keyword>
<dbReference type="SUPFAM" id="SSF82714">
    <property type="entry name" value="Multidrug efflux transporter AcrB TolC docking domain, DN and DC subdomains"/>
    <property type="match status" value="2"/>
</dbReference>
<dbReference type="Gene3D" id="1.20.1640.10">
    <property type="entry name" value="Multidrug efflux transporter AcrB transmembrane domain"/>
    <property type="match status" value="2"/>
</dbReference>
<feature type="transmembrane region" description="Helical" evidence="8">
    <location>
        <begin position="922"/>
        <end position="943"/>
    </location>
</feature>
<feature type="transmembrane region" description="Helical" evidence="8">
    <location>
        <begin position="430"/>
        <end position="450"/>
    </location>
</feature>